<dbReference type="Proteomes" id="UP000507222">
    <property type="component" value="Unassembled WGS sequence"/>
</dbReference>
<evidence type="ECO:0000313" key="4">
    <source>
        <dbReference type="Proteomes" id="UP000507245"/>
    </source>
</evidence>
<accession>A0A6J5XZH8</accession>
<keyword evidence="4" id="KW-1185">Reference proteome</keyword>
<dbReference type="AlphaFoldDB" id="A0A6J5XZH8"/>
<dbReference type="EMBL" id="CAEKDK010000007">
    <property type="protein sequence ID" value="CAB4287261.1"/>
    <property type="molecule type" value="Genomic_DNA"/>
</dbReference>
<dbReference type="Proteomes" id="UP000507245">
    <property type="component" value="Unassembled WGS sequence"/>
</dbReference>
<organism evidence="2 4">
    <name type="scientific">Prunus armeniaca</name>
    <name type="common">Apricot</name>
    <name type="synonym">Armeniaca vulgaris</name>
    <dbReference type="NCBI Taxonomy" id="36596"/>
    <lineage>
        <taxon>Eukaryota</taxon>
        <taxon>Viridiplantae</taxon>
        <taxon>Streptophyta</taxon>
        <taxon>Embryophyta</taxon>
        <taxon>Tracheophyta</taxon>
        <taxon>Spermatophyta</taxon>
        <taxon>Magnoliopsida</taxon>
        <taxon>eudicotyledons</taxon>
        <taxon>Gunneridae</taxon>
        <taxon>Pentapetalae</taxon>
        <taxon>rosids</taxon>
        <taxon>fabids</taxon>
        <taxon>Rosales</taxon>
        <taxon>Rosaceae</taxon>
        <taxon>Amygdaloideae</taxon>
        <taxon>Amygdaleae</taxon>
        <taxon>Prunus</taxon>
    </lineage>
</organism>
<sequence>MRGISCVQRHPCKSSTWIMIIIKGNQCQEQTSISHPSTKAFHISLTHKRNLRFPIEFKMSPAFKPSYTDDDYIVYVTAEDRSGSGPNGDADPSLSIDHLVVSVTWNVKRTYYSDTDLNKRWPIRDLDEEHAFDGMQLPSPLESEHSLRLLIGTMTVDHMINEKIPFQFLGHRLRWNEHSSLSTGTADEDQWTPLESVRDMIHKISGVLNGMVLSGRKKMDIRVTFHKQITLSPQQYEAVARRARRL</sequence>
<dbReference type="EMBL" id="CAEKKB010000007">
    <property type="protein sequence ID" value="CAB4317642.1"/>
    <property type="molecule type" value="Genomic_DNA"/>
</dbReference>
<proteinExistence type="predicted"/>
<dbReference type="OrthoDB" id="10296016at2759"/>
<reference evidence="4" key="1">
    <citation type="journal article" date="2020" name="Genome Biol.">
        <title>Gamete binning: chromosome-level and haplotype-resolved genome assembly enabled by high-throughput single-cell sequencing of gamete genomes.</title>
        <authorList>
            <person name="Campoy J.A."/>
            <person name="Sun H."/>
            <person name="Goel M."/>
            <person name="Jiao W.-B."/>
            <person name="Folz-Donahue K."/>
            <person name="Wang N."/>
            <person name="Rubio M."/>
            <person name="Liu C."/>
            <person name="Kukat C."/>
            <person name="Ruiz D."/>
            <person name="Huettel B."/>
            <person name="Schneeberger K."/>
        </authorList>
    </citation>
    <scope>NUCLEOTIDE SEQUENCE [LARGE SCALE GENOMIC DNA]</scope>
    <source>
        <strain evidence="4">cv. Rojo Pasion</strain>
    </source>
</reference>
<name>A0A6J5XZH8_PRUAR</name>
<gene>
    <name evidence="1" type="ORF">CURHAP_LOCUS45147</name>
    <name evidence="2" type="ORF">ORAREDHAP_LOCUS44488</name>
</gene>
<reference evidence="2 3" key="2">
    <citation type="submission" date="2020-05" db="EMBL/GenBank/DDBJ databases">
        <authorList>
            <person name="Campoy J."/>
            <person name="Schneeberger K."/>
            <person name="Spophaly S."/>
        </authorList>
    </citation>
    <scope>NUCLEOTIDE SEQUENCE [LARGE SCALE GENOMIC DNA]</scope>
    <source>
        <strain evidence="2">PruArmRojPasFocal</strain>
    </source>
</reference>
<evidence type="ECO:0000313" key="1">
    <source>
        <dbReference type="EMBL" id="CAB4287261.1"/>
    </source>
</evidence>
<protein>
    <submittedName>
        <fullName evidence="2">Uncharacterized protein</fullName>
    </submittedName>
</protein>
<evidence type="ECO:0000313" key="3">
    <source>
        <dbReference type="Proteomes" id="UP000507222"/>
    </source>
</evidence>
<evidence type="ECO:0000313" key="2">
    <source>
        <dbReference type="EMBL" id="CAB4317642.1"/>
    </source>
</evidence>